<keyword evidence="3" id="KW-1185">Reference proteome</keyword>
<protein>
    <submittedName>
        <fullName evidence="2">Uncharacterized protein</fullName>
    </submittedName>
</protein>
<name>F4WDZ2_ACREC</name>
<feature type="compositionally biased region" description="Polar residues" evidence="1">
    <location>
        <begin position="24"/>
        <end position="41"/>
    </location>
</feature>
<feature type="region of interest" description="Disordered" evidence="1">
    <location>
        <begin position="13"/>
        <end position="87"/>
    </location>
</feature>
<sequence>MEALLGTEFEVSFINKDTARNSDDYNSQPPTRKPRNGSTSKAKGRARPTSRRDRRKYPGSRNPRRLYHHWSAGPKPSTLQQARPEGPLPTPLIMIEVEPRHMDVDVSHYAAYIARQYKTWSEEADGTYAFMGMGPLY</sequence>
<dbReference type="AlphaFoldDB" id="F4WDZ2"/>
<proteinExistence type="predicted"/>
<evidence type="ECO:0000313" key="2">
    <source>
        <dbReference type="EMBL" id="EGI67582.1"/>
    </source>
</evidence>
<accession>F4WDZ2</accession>
<feature type="compositionally biased region" description="Basic residues" evidence="1">
    <location>
        <begin position="42"/>
        <end position="68"/>
    </location>
</feature>
<dbReference type="Proteomes" id="UP000007755">
    <property type="component" value="Unassembled WGS sequence"/>
</dbReference>
<evidence type="ECO:0000313" key="3">
    <source>
        <dbReference type="Proteomes" id="UP000007755"/>
    </source>
</evidence>
<dbReference type="EMBL" id="GL888097">
    <property type="protein sequence ID" value="EGI67582.1"/>
    <property type="molecule type" value="Genomic_DNA"/>
</dbReference>
<reference evidence="2" key="1">
    <citation type="submission" date="2011-02" db="EMBL/GenBank/DDBJ databases">
        <title>The genome of the leaf-cutting ant Acromyrmex echinatior suggests key adaptations to social evolution and fungus farming.</title>
        <authorList>
            <person name="Nygaard S."/>
            <person name="Zhang G."/>
        </authorList>
    </citation>
    <scope>NUCLEOTIDE SEQUENCE</scope>
</reference>
<gene>
    <name evidence="2" type="ORF">G5I_03818</name>
</gene>
<dbReference type="InParanoid" id="F4WDZ2"/>
<evidence type="ECO:0000256" key="1">
    <source>
        <dbReference type="SAM" id="MobiDB-lite"/>
    </source>
</evidence>
<organism evidence="3">
    <name type="scientific">Acromyrmex echinatior</name>
    <name type="common">Panamanian leafcutter ant</name>
    <name type="synonym">Acromyrmex octospinosus echinatior</name>
    <dbReference type="NCBI Taxonomy" id="103372"/>
    <lineage>
        <taxon>Eukaryota</taxon>
        <taxon>Metazoa</taxon>
        <taxon>Ecdysozoa</taxon>
        <taxon>Arthropoda</taxon>
        <taxon>Hexapoda</taxon>
        <taxon>Insecta</taxon>
        <taxon>Pterygota</taxon>
        <taxon>Neoptera</taxon>
        <taxon>Endopterygota</taxon>
        <taxon>Hymenoptera</taxon>
        <taxon>Apocrita</taxon>
        <taxon>Aculeata</taxon>
        <taxon>Formicoidea</taxon>
        <taxon>Formicidae</taxon>
        <taxon>Myrmicinae</taxon>
        <taxon>Acromyrmex</taxon>
    </lineage>
</organism>